<keyword evidence="1" id="KW-0732">Signal</keyword>
<dbReference type="AlphaFoldDB" id="A0A4R5DI91"/>
<feature type="chain" id="PRO_5020633028" description="META domain-containing protein" evidence="1">
    <location>
        <begin position="20"/>
        <end position="150"/>
    </location>
</feature>
<name>A0A4R5DI91_9BACT</name>
<proteinExistence type="predicted"/>
<evidence type="ECO:0000313" key="3">
    <source>
        <dbReference type="Proteomes" id="UP000294850"/>
    </source>
</evidence>
<protein>
    <recommendedName>
        <fullName evidence="4">META domain-containing protein</fullName>
    </recommendedName>
</protein>
<dbReference type="InterPro" id="IPR038670">
    <property type="entry name" value="HslJ-like_sf"/>
</dbReference>
<sequence length="150" mass="16596">MKSLLVIFIVLLISAFQCGKEVDCCVMPPCSDSPTLEGSWKLTGYRDISTGNLEIDPDLNAKGVVFTFKDDEKTGNIEGHTSVNTVSGSYELMEYCRLKVTSFGGTKVGEPAWSNRAWLASDSTFGYERIGNNLTIYRNTGKEGMVFRKQ</sequence>
<dbReference type="EMBL" id="SMFL01000006">
    <property type="protein sequence ID" value="TDE13822.1"/>
    <property type="molecule type" value="Genomic_DNA"/>
</dbReference>
<evidence type="ECO:0008006" key="4">
    <source>
        <dbReference type="Google" id="ProtNLM"/>
    </source>
</evidence>
<dbReference type="OrthoDB" id="956429at2"/>
<accession>A0A4R5DI91</accession>
<reference evidence="2 3" key="1">
    <citation type="submission" date="2019-03" db="EMBL/GenBank/DDBJ databases">
        <title>Dyadobacter AR-3-6 sp. nov., isolated from arctic soil.</title>
        <authorList>
            <person name="Chaudhary D.K."/>
        </authorList>
    </citation>
    <scope>NUCLEOTIDE SEQUENCE [LARGE SCALE GENOMIC DNA]</scope>
    <source>
        <strain evidence="2 3">AR-3-6</strain>
    </source>
</reference>
<feature type="signal peptide" evidence="1">
    <location>
        <begin position="1"/>
        <end position="19"/>
    </location>
</feature>
<organism evidence="2 3">
    <name type="scientific">Dyadobacter psychrotolerans</name>
    <dbReference type="NCBI Taxonomy" id="2541721"/>
    <lineage>
        <taxon>Bacteria</taxon>
        <taxon>Pseudomonadati</taxon>
        <taxon>Bacteroidota</taxon>
        <taxon>Cytophagia</taxon>
        <taxon>Cytophagales</taxon>
        <taxon>Spirosomataceae</taxon>
        <taxon>Dyadobacter</taxon>
    </lineage>
</organism>
<evidence type="ECO:0000256" key="1">
    <source>
        <dbReference type="SAM" id="SignalP"/>
    </source>
</evidence>
<dbReference type="Gene3D" id="2.40.128.270">
    <property type="match status" value="1"/>
</dbReference>
<gene>
    <name evidence="2" type="ORF">E0F88_18195</name>
</gene>
<evidence type="ECO:0000313" key="2">
    <source>
        <dbReference type="EMBL" id="TDE13822.1"/>
    </source>
</evidence>
<comment type="caution">
    <text evidence="2">The sequence shown here is derived from an EMBL/GenBank/DDBJ whole genome shotgun (WGS) entry which is preliminary data.</text>
</comment>
<dbReference type="RefSeq" id="WP_131959697.1">
    <property type="nucleotide sequence ID" value="NZ_SMFL01000006.1"/>
</dbReference>
<keyword evidence="3" id="KW-1185">Reference proteome</keyword>
<dbReference type="Proteomes" id="UP000294850">
    <property type="component" value="Unassembled WGS sequence"/>
</dbReference>